<evidence type="ECO:0000313" key="1">
    <source>
        <dbReference type="EMBL" id="MDQ2587951.1"/>
    </source>
</evidence>
<keyword evidence="2" id="KW-1185">Reference proteome</keyword>
<dbReference type="Proteomes" id="UP001225605">
    <property type="component" value="Unassembled WGS sequence"/>
</dbReference>
<dbReference type="EMBL" id="NSDM01000014">
    <property type="protein sequence ID" value="MDQ2587951.1"/>
    <property type="molecule type" value="Genomic_DNA"/>
</dbReference>
<evidence type="ECO:0008006" key="3">
    <source>
        <dbReference type="Google" id="ProtNLM"/>
    </source>
</evidence>
<dbReference type="RefSeq" id="WP_306749573.1">
    <property type="nucleotide sequence ID" value="NZ_NSDM01000014.1"/>
</dbReference>
<gene>
    <name evidence="1" type="ORF">CKY47_29035</name>
</gene>
<name>A0ABU0X739_9PSEU</name>
<evidence type="ECO:0000313" key="2">
    <source>
        <dbReference type="Proteomes" id="UP001225605"/>
    </source>
</evidence>
<accession>A0ABU0X739</accession>
<protein>
    <recommendedName>
        <fullName evidence="3">Secreted protein</fullName>
    </recommendedName>
</protein>
<sequence length="280" mass="30021">MRTGTRRTLFLVGCLVTGLVAGLAVWWEPRVPQDPPTPLETSWSAVPAREPEIGVGVRVGGRSAEDGWVLMASEELARATPPDDVVDCRGLQEWALREGALPAGAATHTITVSANYHTTVESVFVKVSPDPTPYPRTSAGGPWVRLACLPQPGAQVPLPDPDRPEFVVNREPSMFESAYRSLTLSEQYAVTPGSPADVEVVVDLRGTTGPSAYRFEIGLTEGNEFRMLPVNGGAPMFATEDGGGMGYWPATALWTMSPTRTHTYCEAVSNPAPDQEPACS</sequence>
<proteinExistence type="predicted"/>
<organism evidence="1 2">
    <name type="scientific">Saccharothrix yanglingensis</name>
    <dbReference type="NCBI Taxonomy" id="659496"/>
    <lineage>
        <taxon>Bacteria</taxon>
        <taxon>Bacillati</taxon>
        <taxon>Actinomycetota</taxon>
        <taxon>Actinomycetes</taxon>
        <taxon>Pseudonocardiales</taxon>
        <taxon>Pseudonocardiaceae</taxon>
        <taxon>Saccharothrix</taxon>
    </lineage>
</organism>
<comment type="caution">
    <text evidence="1">The sequence shown here is derived from an EMBL/GenBank/DDBJ whole genome shotgun (WGS) entry which is preliminary data.</text>
</comment>
<reference evidence="1 2" key="1">
    <citation type="submission" date="2017-06" db="EMBL/GenBank/DDBJ databases">
        <title>Cultured bacterium strain Saccharothrix yanglingensis Hhs.015.</title>
        <authorList>
            <person name="Xia Y."/>
        </authorList>
    </citation>
    <scope>NUCLEOTIDE SEQUENCE [LARGE SCALE GENOMIC DNA]</scope>
    <source>
        <strain evidence="1 2">Hhs.015</strain>
    </source>
</reference>